<dbReference type="EMBL" id="KN823004">
    <property type="protein sequence ID" value="KIO27723.1"/>
    <property type="molecule type" value="Genomic_DNA"/>
</dbReference>
<protein>
    <recommendedName>
        <fullName evidence="1">Poly [ADP-ribose] polymerase</fullName>
        <shortName evidence="1">PARP</shortName>
        <ecNumber evidence="1">2.4.2.-</ecNumber>
    </recommendedName>
</protein>
<keyword evidence="5" id="KW-1185">Reference proteome</keyword>
<sequence>MIFEQVSRLFEDGWKHPEKKRPKIKRIYVIDLPDHLNESYQEYKDMLARQNGSSGVNEQLVFHGTTRTCSLGEDISDLCEKVTCILCCILKTSFLVSKSGSAGRTFKRFGPGIYTSSVSSKADDYTQAPWFSDDRIIIVARVALGKSSIHYRTTEYLTEPPIGYDSILGEVGINLNYNEQVLFKDEAIRPAYIVVYERPTAAPAPPAPRPAPQPTRPNPATTTTSSSSSSGCTIM</sequence>
<dbReference type="PANTHER" id="PTHR45740">
    <property type="entry name" value="POLY [ADP-RIBOSE] POLYMERASE"/>
    <property type="match status" value="1"/>
</dbReference>
<dbReference type="Pfam" id="PF00644">
    <property type="entry name" value="PARP"/>
    <property type="match status" value="1"/>
</dbReference>
<dbReference type="GO" id="GO:0003950">
    <property type="term" value="F:NAD+ poly-ADP-ribosyltransferase activity"/>
    <property type="evidence" value="ECO:0007669"/>
    <property type="project" value="UniProtKB-UniRule"/>
</dbReference>
<dbReference type="Gene3D" id="3.90.228.10">
    <property type="match status" value="1"/>
</dbReference>
<reference evidence="4 5" key="1">
    <citation type="submission" date="2014-04" db="EMBL/GenBank/DDBJ databases">
        <authorList>
            <consortium name="DOE Joint Genome Institute"/>
            <person name="Kuo A."/>
            <person name="Girlanda M."/>
            <person name="Perotto S."/>
            <person name="Kohler A."/>
            <person name="Nagy L.G."/>
            <person name="Floudas D."/>
            <person name="Copeland A."/>
            <person name="Barry K.W."/>
            <person name="Cichocki N."/>
            <person name="Veneault-Fourrey C."/>
            <person name="LaButti K."/>
            <person name="Lindquist E.A."/>
            <person name="Lipzen A."/>
            <person name="Lundell T."/>
            <person name="Morin E."/>
            <person name="Murat C."/>
            <person name="Sun H."/>
            <person name="Tunlid A."/>
            <person name="Henrissat B."/>
            <person name="Grigoriev I.V."/>
            <person name="Hibbett D.S."/>
            <person name="Martin F."/>
            <person name="Nordberg H.P."/>
            <person name="Cantor M.N."/>
            <person name="Hua S.X."/>
        </authorList>
    </citation>
    <scope>NUCLEOTIDE SEQUENCE [LARGE SCALE GENOMIC DNA]</scope>
    <source>
        <strain evidence="4 5">MUT 4182</strain>
    </source>
</reference>
<dbReference type="OrthoDB" id="9514740at2759"/>
<dbReference type="EC" id="2.4.2.-" evidence="1"/>
<reference evidence="5" key="2">
    <citation type="submission" date="2015-01" db="EMBL/GenBank/DDBJ databases">
        <title>Evolutionary Origins and Diversification of the Mycorrhizal Mutualists.</title>
        <authorList>
            <consortium name="DOE Joint Genome Institute"/>
            <consortium name="Mycorrhizal Genomics Consortium"/>
            <person name="Kohler A."/>
            <person name="Kuo A."/>
            <person name="Nagy L.G."/>
            <person name="Floudas D."/>
            <person name="Copeland A."/>
            <person name="Barry K.W."/>
            <person name="Cichocki N."/>
            <person name="Veneault-Fourrey C."/>
            <person name="LaButti K."/>
            <person name="Lindquist E.A."/>
            <person name="Lipzen A."/>
            <person name="Lundell T."/>
            <person name="Morin E."/>
            <person name="Murat C."/>
            <person name="Riley R."/>
            <person name="Ohm R."/>
            <person name="Sun H."/>
            <person name="Tunlid A."/>
            <person name="Henrissat B."/>
            <person name="Grigoriev I.V."/>
            <person name="Hibbett D.S."/>
            <person name="Martin F."/>
        </authorList>
    </citation>
    <scope>NUCLEOTIDE SEQUENCE [LARGE SCALE GENOMIC DNA]</scope>
    <source>
        <strain evidence="5">MUT 4182</strain>
    </source>
</reference>
<accession>A0A0C3L1V0</accession>
<keyword evidence="1" id="KW-0328">Glycosyltransferase</keyword>
<dbReference type="InterPro" id="IPR012317">
    <property type="entry name" value="Poly(ADP-ribose)pol_cat_dom"/>
</dbReference>
<dbReference type="SUPFAM" id="SSF56399">
    <property type="entry name" value="ADP-ribosylation"/>
    <property type="match status" value="1"/>
</dbReference>
<keyword evidence="1" id="KW-0520">NAD</keyword>
<evidence type="ECO:0000259" key="3">
    <source>
        <dbReference type="PROSITE" id="PS51059"/>
    </source>
</evidence>
<gene>
    <name evidence="4" type="ORF">M407DRAFT_72785</name>
</gene>
<name>A0A0C3L1V0_9AGAM</name>
<feature type="compositionally biased region" description="Pro residues" evidence="2">
    <location>
        <begin position="202"/>
        <end position="217"/>
    </location>
</feature>
<dbReference type="HOGENOM" id="CLU_039434_1_1_1"/>
<dbReference type="GO" id="GO:0005634">
    <property type="term" value="C:nucleus"/>
    <property type="evidence" value="ECO:0007669"/>
    <property type="project" value="TreeGrafter"/>
</dbReference>
<dbReference type="PROSITE" id="PS51059">
    <property type="entry name" value="PARP_CATALYTIC"/>
    <property type="match status" value="1"/>
</dbReference>
<dbReference type="STRING" id="1051891.A0A0C3L1V0"/>
<dbReference type="PANTHER" id="PTHR45740:SF2">
    <property type="entry name" value="POLY [ADP-RIBOSE] POLYMERASE"/>
    <property type="match status" value="1"/>
</dbReference>
<dbReference type="InterPro" id="IPR051712">
    <property type="entry name" value="ARTD-AVP"/>
</dbReference>
<dbReference type="AlphaFoldDB" id="A0A0C3L1V0"/>
<dbReference type="Proteomes" id="UP000054248">
    <property type="component" value="Unassembled WGS sequence"/>
</dbReference>
<organism evidence="4 5">
    <name type="scientific">Tulasnella calospora MUT 4182</name>
    <dbReference type="NCBI Taxonomy" id="1051891"/>
    <lineage>
        <taxon>Eukaryota</taxon>
        <taxon>Fungi</taxon>
        <taxon>Dikarya</taxon>
        <taxon>Basidiomycota</taxon>
        <taxon>Agaricomycotina</taxon>
        <taxon>Agaricomycetes</taxon>
        <taxon>Cantharellales</taxon>
        <taxon>Tulasnellaceae</taxon>
        <taxon>Tulasnella</taxon>
    </lineage>
</organism>
<proteinExistence type="predicted"/>
<evidence type="ECO:0000313" key="5">
    <source>
        <dbReference type="Proteomes" id="UP000054248"/>
    </source>
</evidence>
<evidence type="ECO:0000256" key="2">
    <source>
        <dbReference type="SAM" id="MobiDB-lite"/>
    </source>
</evidence>
<feature type="domain" description="PARP catalytic" evidence="3">
    <location>
        <begin position="1"/>
        <end position="205"/>
    </location>
</feature>
<evidence type="ECO:0000313" key="4">
    <source>
        <dbReference type="EMBL" id="KIO27723.1"/>
    </source>
</evidence>
<feature type="region of interest" description="Disordered" evidence="2">
    <location>
        <begin position="201"/>
        <end position="235"/>
    </location>
</feature>
<keyword evidence="1" id="KW-0808">Transferase</keyword>
<evidence type="ECO:0000256" key="1">
    <source>
        <dbReference type="RuleBase" id="RU362114"/>
    </source>
</evidence>
<dbReference type="GO" id="GO:1990404">
    <property type="term" value="F:NAD+-protein mono-ADP-ribosyltransferase activity"/>
    <property type="evidence" value="ECO:0007669"/>
    <property type="project" value="TreeGrafter"/>
</dbReference>
<feature type="compositionally biased region" description="Low complexity" evidence="2">
    <location>
        <begin position="218"/>
        <end position="235"/>
    </location>
</feature>